<feature type="region of interest" description="Disordered" evidence="3">
    <location>
        <begin position="804"/>
        <end position="827"/>
    </location>
</feature>
<evidence type="ECO:0000313" key="5">
    <source>
        <dbReference type="EMBL" id="KAJ1647642.1"/>
    </source>
</evidence>
<dbReference type="InterPro" id="IPR001487">
    <property type="entry name" value="Bromodomain"/>
</dbReference>
<evidence type="ECO:0000256" key="1">
    <source>
        <dbReference type="ARBA" id="ARBA00023117"/>
    </source>
</evidence>
<reference evidence="5" key="1">
    <citation type="submission" date="2022-07" db="EMBL/GenBank/DDBJ databases">
        <title>Phylogenomic reconstructions and comparative analyses of Kickxellomycotina fungi.</title>
        <authorList>
            <person name="Reynolds N.K."/>
            <person name="Stajich J.E."/>
            <person name="Barry K."/>
            <person name="Grigoriev I.V."/>
            <person name="Crous P."/>
            <person name="Smith M.E."/>
        </authorList>
    </citation>
    <scope>NUCLEOTIDE SEQUENCE</scope>
    <source>
        <strain evidence="5">NBRC 105413</strain>
    </source>
</reference>
<feature type="region of interest" description="Disordered" evidence="3">
    <location>
        <begin position="847"/>
        <end position="866"/>
    </location>
</feature>
<evidence type="ECO:0000313" key="6">
    <source>
        <dbReference type="Proteomes" id="UP001145021"/>
    </source>
</evidence>
<dbReference type="PROSITE" id="PS50014">
    <property type="entry name" value="BROMODOMAIN_2"/>
    <property type="match status" value="1"/>
</dbReference>
<feature type="compositionally biased region" description="Polar residues" evidence="3">
    <location>
        <begin position="497"/>
        <end position="507"/>
    </location>
</feature>
<name>A0A9W7XPE6_9FUNG</name>
<feature type="region of interest" description="Disordered" evidence="3">
    <location>
        <begin position="280"/>
        <end position="333"/>
    </location>
</feature>
<feature type="compositionally biased region" description="Polar residues" evidence="3">
    <location>
        <begin position="65"/>
        <end position="74"/>
    </location>
</feature>
<feature type="region of interest" description="Disordered" evidence="3">
    <location>
        <begin position="165"/>
        <end position="194"/>
    </location>
</feature>
<feature type="region of interest" description="Disordered" evidence="3">
    <location>
        <begin position="474"/>
        <end position="528"/>
    </location>
</feature>
<dbReference type="InterPro" id="IPR036427">
    <property type="entry name" value="Bromodomain-like_sf"/>
</dbReference>
<dbReference type="GO" id="GO:0006325">
    <property type="term" value="P:chromatin organization"/>
    <property type="evidence" value="ECO:0007669"/>
    <property type="project" value="UniProtKB-ARBA"/>
</dbReference>
<proteinExistence type="predicted"/>
<dbReference type="AlphaFoldDB" id="A0A9W7XPE6"/>
<dbReference type="PRINTS" id="PR00503">
    <property type="entry name" value="BROMODOMAIN"/>
</dbReference>
<feature type="compositionally biased region" description="Basic residues" evidence="3">
    <location>
        <begin position="517"/>
        <end position="526"/>
    </location>
</feature>
<dbReference type="Pfam" id="PF00439">
    <property type="entry name" value="Bromodomain"/>
    <property type="match status" value="1"/>
</dbReference>
<feature type="domain" description="Bromo" evidence="4">
    <location>
        <begin position="367"/>
        <end position="437"/>
    </location>
</feature>
<dbReference type="PANTHER" id="PTHR22881:SF27">
    <property type="entry name" value="BROMODOMAIN CONTAINING 7_9"/>
    <property type="match status" value="1"/>
</dbReference>
<dbReference type="CDD" id="cd04369">
    <property type="entry name" value="Bromodomain"/>
    <property type="match status" value="1"/>
</dbReference>
<feature type="compositionally biased region" description="Low complexity" evidence="3">
    <location>
        <begin position="280"/>
        <end position="307"/>
    </location>
</feature>
<dbReference type="GO" id="GO:0005634">
    <property type="term" value="C:nucleus"/>
    <property type="evidence" value="ECO:0007669"/>
    <property type="project" value="TreeGrafter"/>
</dbReference>
<feature type="compositionally biased region" description="Acidic residues" evidence="3">
    <location>
        <begin position="106"/>
        <end position="117"/>
    </location>
</feature>
<evidence type="ECO:0000256" key="3">
    <source>
        <dbReference type="SAM" id="MobiDB-lite"/>
    </source>
</evidence>
<dbReference type="PANTHER" id="PTHR22881">
    <property type="entry name" value="BROMODOMAIN CONTAINING PROTEIN"/>
    <property type="match status" value="1"/>
</dbReference>
<keyword evidence="6" id="KW-1185">Reference proteome</keyword>
<sequence>MSDSRTNDSTGEHGWDSDYVDNGRSKRLKLTSNQHLNYDSQPSPAKQPTKIKLSFKLGASKRQEQNQNQEYTSTTMPVIASLDYAHRNDKQLFSGNGGDGYLSSYSDDEPVDIDDDHADMTKDRDIQLYSDNKNNSKALVVPQQAAAASQDASGNHTPRIKLRFSLKQSSQPPPAKDSRKAGVSQPLTITSTPLQADTTAASSCAGWGSDYGSVVPGSPSGSVASNVSLSSYKRRVSAADSVSRGMHSGMYSPSLASEDESEDSEVEVRHNHTFEHMSMTPASASASASASVSASASASMTPAPSGGVRRRGRPPLRGRRSSSISSWHARGNNQVAAKRKQYGFPQGSNTTTVSLKSSLARLIKRIRKRDSYGFFLEPVDTKVITDYLTVIKNPMDLGTIQRKVETHSYKSIAEFRRDIEIVCENARKYNGDGSIYARSADRVQEYAAVAIERETAKLERVGMASISGHIGDNNDHEFAYRSRSRSNSRSRSRSRSLTPSQYNSAAEDQSDSIVGRDHRRSSRLRWRGASTSGGGISDVYGAAAANVSATPASIVDVFKWSGNSKKKYKRGSNVPKRITESQIKVHILPDGSIDPVGFEEDVALIPYETEHTALPLLVGNARSLGSSAAGSGSMAKPYQGQVNAYGQLFSSMSFADIGPYSKIHGQSLKSVSAGLSDLGVDLQPIHGDSLGMAYWASVGDFIDGAGDDVAEYATTVMDHLTNGSHRVARDTLRTIADHKNNKSADEQIAITDAKRECSSNGIDIARIVRWLDSRGARDRLFAERVDALTKKILLSELLTEDDSKNSSVSKEDAADSAKPPDYISDAQRDKLFDDITEQLRTLYELENRHPAAASADKSSRDSVSKQIQANISKLSQQMCMSLAGSHLPNTLVPGLSLPTKSAVVPTGNALPKYPFTAASAASAVSTGFPLSGKHDVIAGKGDVVVSRPSRTVSSPSLSSLHSGLPLRQTFKPL</sequence>
<protein>
    <recommendedName>
        <fullName evidence="4">Bromo domain-containing protein</fullName>
    </recommendedName>
</protein>
<keyword evidence="1 2" id="KW-0103">Bromodomain</keyword>
<evidence type="ECO:0000259" key="4">
    <source>
        <dbReference type="PROSITE" id="PS50014"/>
    </source>
</evidence>
<evidence type="ECO:0000256" key="2">
    <source>
        <dbReference type="PROSITE-ProRule" id="PRU00035"/>
    </source>
</evidence>
<comment type="caution">
    <text evidence="5">The sequence shown here is derived from an EMBL/GenBank/DDBJ whole genome shotgun (WGS) entry which is preliminary data.</text>
</comment>
<feature type="region of interest" description="Disordered" evidence="3">
    <location>
        <begin position="239"/>
        <end position="267"/>
    </location>
</feature>
<dbReference type="Proteomes" id="UP001145021">
    <property type="component" value="Unassembled WGS sequence"/>
</dbReference>
<feature type="compositionally biased region" description="Polar residues" evidence="3">
    <location>
        <begin position="185"/>
        <end position="194"/>
    </location>
</feature>
<feature type="compositionally biased region" description="Basic and acidic residues" evidence="3">
    <location>
        <begin position="10"/>
        <end position="24"/>
    </location>
</feature>
<dbReference type="GO" id="GO:0006357">
    <property type="term" value="P:regulation of transcription by RNA polymerase II"/>
    <property type="evidence" value="ECO:0007669"/>
    <property type="project" value="TreeGrafter"/>
</dbReference>
<feature type="compositionally biased region" description="Basic and acidic residues" evidence="3">
    <location>
        <begin position="804"/>
        <end position="815"/>
    </location>
</feature>
<feature type="compositionally biased region" description="Polar residues" evidence="3">
    <location>
        <begin position="30"/>
        <end position="46"/>
    </location>
</feature>
<gene>
    <name evidence="5" type="ORF">LPJ64_001021</name>
</gene>
<feature type="compositionally biased region" description="Basic residues" evidence="3">
    <location>
        <begin position="482"/>
        <end position="494"/>
    </location>
</feature>
<feature type="region of interest" description="Disordered" evidence="3">
    <location>
        <begin position="1"/>
        <end position="74"/>
    </location>
</feature>
<feature type="compositionally biased region" description="Basic residues" evidence="3">
    <location>
        <begin position="308"/>
        <end position="320"/>
    </location>
</feature>
<dbReference type="SMART" id="SM00297">
    <property type="entry name" value="BROMO"/>
    <property type="match status" value="1"/>
</dbReference>
<dbReference type="SUPFAM" id="SSF47370">
    <property type="entry name" value="Bromodomain"/>
    <property type="match status" value="1"/>
</dbReference>
<feature type="region of interest" description="Disordered" evidence="3">
    <location>
        <begin position="89"/>
        <end position="125"/>
    </location>
</feature>
<dbReference type="Gene3D" id="1.20.920.10">
    <property type="entry name" value="Bromodomain-like"/>
    <property type="match status" value="1"/>
</dbReference>
<organism evidence="5 6">
    <name type="scientific">Coemansia asiatica</name>
    <dbReference type="NCBI Taxonomy" id="1052880"/>
    <lineage>
        <taxon>Eukaryota</taxon>
        <taxon>Fungi</taxon>
        <taxon>Fungi incertae sedis</taxon>
        <taxon>Zoopagomycota</taxon>
        <taxon>Kickxellomycotina</taxon>
        <taxon>Kickxellomycetes</taxon>
        <taxon>Kickxellales</taxon>
        <taxon>Kickxellaceae</taxon>
        <taxon>Coemansia</taxon>
    </lineage>
</organism>
<dbReference type="EMBL" id="JANBOH010000024">
    <property type="protein sequence ID" value="KAJ1647642.1"/>
    <property type="molecule type" value="Genomic_DNA"/>
</dbReference>
<dbReference type="InterPro" id="IPR051831">
    <property type="entry name" value="Bromodomain_contain_prot"/>
</dbReference>
<accession>A0A9W7XPE6</accession>